<dbReference type="STRING" id="1036808.A0A0C3ARC2"/>
<evidence type="ECO:0000256" key="2">
    <source>
        <dbReference type="ARBA" id="ARBA00006856"/>
    </source>
</evidence>
<proteinExistence type="inferred from homology"/>
<dbReference type="Proteomes" id="UP000053989">
    <property type="component" value="Unassembled WGS sequence"/>
</dbReference>
<dbReference type="InterPro" id="IPR016024">
    <property type="entry name" value="ARM-type_fold"/>
</dbReference>
<protein>
    <recommendedName>
        <fullName evidence="4">MI domain-containing protein</fullName>
    </recommendedName>
</protein>
<dbReference type="SMART" id="SM00543">
    <property type="entry name" value="MIF4G"/>
    <property type="match status" value="1"/>
</dbReference>
<name>A0A0C3ARC2_9AGAM</name>
<dbReference type="InterPro" id="IPR003891">
    <property type="entry name" value="Initiation_fac_eIF4g_MI"/>
</dbReference>
<reference evidence="6" key="2">
    <citation type="submission" date="2015-01" db="EMBL/GenBank/DDBJ databases">
        <title>Evolutionary Origins and Diversification of the Mycorrhizal Mutualists.</title>
        <authorList>
            <consortium name="DOE Joint Genome Institute"/>
            <consortium name="Mycorrhizal Genomics Consortium"/>
            <person name="Kohler A."/>
            <person name="Kuo A."/>
            <person name="Nagy L.G."/>
            <person name="Floudas D."/>
            <person name="Copeland A."/>
            <person name="Barry K.W."/>
            <person name="Cichocki N."/>
            <person name="Veneault-Fourrey C."/>
            <person name="LaButti K."/>
            <person name="Lindquist E.A."/>
            <person name="Lipzen A."/>
            <person name="Lundell T."/>
            <person name="Morin E."/>
            <person name="Murat C."/>
            <person name="Riley R."/>
            <person name="Ohm R."/>
            <person name="Sun H."/>
            <person name="Tunlid A."/>
            <person name="Henrissat B."/>
            <person name="Grigoriev I.V."/>
            <person name="Hibbett D.S."/>
            <person name="Martin F."/>
        </authorList>
    </citation>
    <scope>NUCLEOTIDE SEQUENCE [LARGE SCALE GENOMIC DNA]</scope>
    <source>
        <strain evidence="6">Foug A</strain>
    </source>
</reference>
<evidence type="ECO:0000313" key="6">
    <source>
        <dbReference type="Proteomes" id="UP000053989"/>
    </source>
</evidence>
<organism evidence="5 6">
    <name type="scientific">Scleroderma citrinum Foug A</name>
    <dbReference type="NCBI Taxonomy" id="1036808"/>
    <lineage>
        <taxon>Eukaryota</taxon>
        <taxon>Fungi</taxon>
        <taxon>Dikarya</taxon>
        <taxon>Basidiomycota</taxon>
        <taxon>Agaricomycotina</taxon>
        <taxon>Agaricomycetes</taxon>
        <taxon>Agaricomycetidae</taxon>
        <taxon>Boletales</taxon>
        <taxon>Sclerodermatineae</taxon>
        <taxon>Sclerodermataceae</taxon>
        <taxon>Scleroderma</taxon>
    </lineage>
</organism>
<reference evidence="5 6" key="1">
    <citation type="submission" date="2014-04" db="EMBL/GenBank/DDBJ databases">
        <authorList>
            <consortium name="DOE Joint Genome Institute"/>
            <person name="Kuo A."/>
            <person name="Kohler A."/>
            <person name="Nagy L.G."/>
            <person name="Floudas D."/>
            <person name="Copeland A."/>
            <person name="Barry K.W."/>
            <person name="Cichocki N."/>
            <person name="Veneault-Fourrey C."/>
            <person name="LaButti K."/>
            <person name="Lindquist E.A."/>
            <person name="Lipzen A."/>
            <person name="Lundell T."/>
            <person name="Morin E."/>
            <person name="Murat C."/>
            <person name="Sun H."/>
            <person name="Tunlid A."/>
            <person name="Henrissat B."/>
            <person name="Grigoriev I.V."/>
            <person name="Hibbett D.S."/>
            <person name="Martin F."/>
            <person name="Nordberg H.P."/>
            <person name="Cantor M.N."/>
            <person name="Hua S.X."/>
        </authorList>
    </citation>
    <scope>NUCLEOTIDE SEQUENCE [LARGE SCALE GENOMIC DNA]</scope>
    <source>
        <strain evidence="5 6">Foug A</strain>
    </source>
</reference>
<sequence length="530" mass="59804">MSEQNMATVLDGIEEIYRKHRRHDVTSTLSTLIIDGISSHGMLLDSFVVLHAAFISSMHKLIGIEFAAFVVQSIVASYERHLAHADGVHGSDSSEDRGKECSNLVVLLSELYNFQVIACVLIYDLIRELLNKDFSEIRVELLLKILKSCGQRLRQDDPSALKDIVTLAQSKQGDNLNSRIRFMMETLMNLKNNKVKKTAAAQHQGGDAVDRLKKFLTGLGKKRHVQAHEPLRVSLEDLRTAGEKGKWWLVGAAWAGDPLVDHQQETSKHGGADVTDNSVSTSLQKLARKQGMNTDIRRSIFVVLMSSDDYLDACERLSQLNLTEVQQREIIRVSLHCSGNEKSYNPYYTLVCQHLCQDSHSYKITLQYWLWDFLRDLGQINVGGAEVIKNLKDNHDRLEVKSISSSRMKNVAKAYGWWIAKDTCSLLILKPVDFTLLKPQSQKFLKELFIQVFVASQGSSPVLMDHADELGSRNRGVIENIFTKATKVENLGQGLIYFLSHTFREDGFLKWASLVAKETLQSGVDYIPRL</sequence>
<dbReference type="PANTHER" id="PTHR18034:SF4">
    <property type="entry name" value="NUCLEOLAR MIF4G DOMAIN-CONTAINING PROTEIN 1"/>
    <property type="match status" value="1"/>
</dbReference>
<dbReference type="Gene3D" id="1.25.40.180">
    <property type="match status" value="1"/>
</dbReference>
<dbReference type="OrthoDB" id="361797at2759"/>
<dbReference type="InterPro" id="IPR050781">
    <property type="entry name" value="CWC22_splicing_factor"/>
</dbReference>
<gene>
    <name evidence="5" type="ORF">SCLCIDRAFT_107782</name>
</gene>
<evidence type="ECO:0000259" key="4">
    <source>
        <dbReference type="PROSITE" id="PS51366"/>
    </source>
</evidence>
<dbReference type="SUPFAM" id="SSF48371">
    <property type="entry name" value="ARM repeat"/>
    <property type="match status" value="1"/>
</dbReference>
<dbReference type="EMBL" id="KN822012">
    <property type="protein sequence ID" value="KIM67487.1"/>
    <property type="molecule type" value="Genomic_DNA"/>
</dbReference>
<dbReference type="InterPro" id="IPR003890">
    <property type="entry name" value="MIF4G-like_typ-3"/>
</dbReference>
<evidence type="ECO:0000313" key="5">
    <source>
        <dbReference type="EMBL" id="KIM67487.1"/>
    </source>
</evidence>
<dbReference type="InParanoid" id="A0A0C3ARC2"/>
<accession>A0A0C3ARC2</accession>
<dbReference type="FunCoup" id="A0A0C3ARC2">
    <property type="interactions" value="601"/>
</dbReference>
<evidence type="ECO:0000256" key="3">
    <source>
        <dbReference type="ARBA" id="ARBA00023242"/>
    </source>
</evidence>
<dbReference type="HOGENOM" id="CLU_006786_4_0_1"/>
<dbReference type="Pfam" id="PF02854">
    <property type="entry name" value="MIF4G"/>
    <property type="match status" value="1"/>
</dbReference>
<dbReference type="GO" id="GO:0005730">
    <property type="term" value="C:nucleolus"/>
    <property type="evidence" value="ECO:0007669"/>
    <property type="project" value="UniProtKB-SubCell"/>
</dbReference>
<keyword evidence="6" id="KW-1185">Reference proteome</keyword>
<dbReference type="AlphaFoldDB" id="A0A0C3ARC2"/>
<dbReference type="SMART" id="SM00544">
    <property type="entry name" value="MA3"/>
    <property type="match status" value="1"/>
</dbReference>
<feature type="domain" description="MI" evidence="4">
    <location>
        <begin position="295"/>
        <end position="434"/>
    </location>
</feature>
<dbReference type="GO" id="GO:0003723">
    <property type="term" value="F:RNA binding"/>
    <property type="evidence" value="ECO:0007669"/>
    <property type="project" value="InterPro"/>
</dbReference>
<dbReference type="Pfam" id="PF02847">
    <property type="entry name" value="MA3"/>
    <property type="match status" value="1"/>
</dbReference>
<dbReference type="GO" id="GO:0042274">
    <property type="term" value="P:ribosomal small subunit biogenesis"/>
    <property type="evidence" value="ECO:0007669"/>
    <property type="project" value="TreeGrafter"/>
</dbReference>
<dbReference type="PROSITE" id="PS51366">
    <property type="entry name" value="MI"/>
    <property type="match status" value="1"/>
</dbReference>
<comment type="similarity">
    <text evidence="2">Belongs to the CWC22 family.</text>
</comment>
<keyword evidence="3" id="KW-0539">Nucleus</keyword>
<evidence type="ECO:0000256" key="1">
    <source>
        <dbReference type="ARBA" id="ARBA00004604"/>
    </source>
</evidence>
<comment type="subcellular location">
    <subcellularLocation>
        <location evidence="1">Nucleus</location>
        <location evidence="1">Nucleolus</location>
    </subcellularLocation>
</comment>
<dbReference type="PANTHER" id="PTHR18034">
    <property type="entry name" value="CELL CYCLE CONTROL PROTEIN CWF22-RELATED"/>
    <property type="match status" value="1"/>
</dbReference>